<organism evidence="1 2">
    <name type="scientific">Streptomonospora arabica</name>
    <dbReference type="NCBI Taxonomy" id="412417"/>
    <lineage>
        <taxon>Bacteria</taxon>
        <taxon>Bacillati</taxon>
        <taxon>Actinomycetota</taxon>
        <taxon>Actinomycetes</taxon>
        <taxon>Streptosporangiales</taxon>
        <taxon>Nocardiopsidaceae</taxon>
        <taxon>Streptomonospora</taxon>
    </lineage>
</organism>
<protein>
    <submittedName>
        <fullName evidence="1">Uncharacterized protein</fullName>
    </submittedName>
</protein>
<name>A0ABV9SSK6_9ACTN</name>
<accession>A0ABV9SSK6</accession>
<reference evidence="2" key="1">
    <citation type="journal article" date="2019" name="Int. J. Syst. Evol. Microbiol.">
        <title>The Global Catalogue of Microorganisms (GCM) 10K type strain sequencing project: providing services to taxonomists for standard genome sequencing and annotation.</title>
        <authorList>
            <consortium name="The Broad Institute Genomics Platform"/>
            <consortium name="The Broad Institute Genome Sequencing Center for Infectious Disease"/>
            <person name="Wu L."/>
            <person name="Ma J."/>
        </authorList>
    </citation>
    <scope>NUCLEOTIDE SEQUENCE [LARGE SCALE GENOMIC DNA]</scope>
    <source>
        <strain evidence="2">CGMCC 4.7304</strain>
    </source>
</reference>
<sequence length="55" mass="6089">MSPQGAPTRDEALANAARLLREAELIQDRGLMERYTEMANSWLTIASVLQDSEPA</sequence>
<comment type="caution">
    <text evidence="1">The sequence shown here is derived from an EMBL/GenBank/DDBJ whole genome shotgun (WGS) entry which is preliminary data.</text>
</comment>
<gene>
    <name evidence="1" type="ORF">ACFPCZ_22110</name>
</gene>
<dbReference type="EMBL" id="JBHSIY010000028">
    <property type="protein sequence ID" value="MFC4869338.1"/>
    <property type="molecule type" value="Genomic_DNA"/>
</dbReference>
<keyword evidence="2" id="KW-1185">Reference proteome</keyword>
<dbReference type="RefSeq" id="WP_344143011.1">
    <property type="nucleotide sequence ID" value="NZ_BAAAQI010000006.1"/>
</dbReference>
<evidence type="ECO:0000313" key="2">
    <source>
        <dbReference type="Proteomes" id="UP001595858"/>
    </source>
</evidence>
<evidence type="ECO:0000313" key="1">
    <source>
        <dbReference type="EMBL" id="MFC4869338.1"/>
    </source>
</evidence>
<dbReference type="Proteomes" id="UP001595858">
    <property type="component" value="Unassembled WGS sequence"/>
</dbReference>
<proteinExistence type="predicted"/>